<evidence type="ECO:0000313" key="3">
    <source>
        <dbReference type="EMBL" id="RDX01297.1"/>
    </source>
</evidence>
<dbReference type="Pfam" id="PF19200">
    <property type="entry name" value="MupG_N"/>
    <property type="match status" value="1"/>
</dbReference>
<dbReference type="SUPFAM" id="SSF50891">
    <property type="entry name" value="Cyclophilin-like"/>
    <property type="match status" value="1"/>
</dbReference>
<gene>
    <name evidence="3" type="ORF">UR08_10275</name>
</gene>
<dbReference type="InterPro" id="IPR017853">
    <property type="entry name" value="GH"/>
</dbReference>
<feature type="domain" description="6-phospho-N-acetylmuramidase N-terminal" evidence="2">
    <location>
        <begin position="2"/>
        <end position="220"/>
    </location>
</feature>
<dbReference type="InterPro" id="IPR008589">
    <property type="entry name" value="MupG"/>
</dbReference>
<reference evidence="4" key="1">
    <citation type="submission" date="2015-04" db="EMBL/GenBank/DDBJ databases">
        <authorList>
            <person name="Schardt J."/>
            <person name="Mueller-Herbst S."/>
            <person name="Scherer S."/>
            <person name="Huptas C."/>
        </authorList>
    </citation>
    <scope>NUCLEOTIDE SEQUENCE [LARGE SCALE GENOMIC DNA]</scope>
    <source>
        <strain evidence="4">Kiel-L1</strain>
    </source>
</reference>
<name>A0A3D8TRJ8_9LIST</name>
<dbReference type="PANTHER" id="PTHR38435:SF2">
    <property type="entry name" value="DUF871 DOMAIN-CONTAINING PROTEIN"/>
    <property type="match status" value="1"/>
</dbReference>
<keyword evidence="4" id="KW-1185">Reference proteome</keyword>
<feature type="domain" description="6-phospho-N-acetylmuramidase C-terminal" evidence="1">
    <location>
        <begin position="259"/>
        <end position="349"/>
    </location>
</feature>
<dbReference type="InterPro" id="IPR029000">
    <property type="entry name" value="Cyclophilin-like_dom_sf"/>
</dbReference>
<dbReference type="Proteomes" id="UP000257055">
    <property type="component" value="Unassembled WGS sequence"/>
</dbReference>
<evidence type="ECO:0000259" key="2">
    <source>
        <dbReference type="Pfam" id="PF19200"/>
    </source>
</evidence>
<evidence type="ECO:0000259" key="1">
    <source>
        <dbReference type="Pfam" id="PF05913"/>
    </source>
</evidence>
<dbReference type="Pfam" id="PF05913">
    <property type="entry name" value="MupG_C"/>
    <property type="match status" value="1"/>
</dbReference>
<dbReference type="SUPFAM" id="SSF51445">
    <property type="entry name" value="(Trans)glycosidases"/>
    <property type="match status" value="1"/>
</dbReference>
<organism evidence="3 4">
    <name type="scientific">Listeria kieliensis</name>
    <dbReference type="NCBI Taxonomy" id="1621700"/>
    <lineage>
        <taxon>Bacteria</taxon>
        <taxon>Bacillati</taxon>
        <taxon>Bacillota</taxon>
        <taxon>Bacilli</taxon>
        <taxon>Bacillales</taxon>
        <taxon>Listeriaceae</taxon>
        <taxon>Listeria</taxon>
    </lineage>
</organism>
<dbReference type="InterPro" id="IPR013785">
    <property type="entry name" value="Aldolase_TIM"/>
</dbReference>
<comment type="caution">
    <text evidence="3">The sequence shown here is derived from an EMBL/GenBank/DDBJ whole genome shotgun (WGS) entry which is preliminary data.</text>
</comment>
<dbReference type="InterPro" id="IPR043894">
    <property type="entry name" value="MupG_C"/>
</dbReference>
<dbReference type="RefSeq" id="WP_115753556.1">
    <property type="nucleotide sequence ID" value="NZ_LARY01000002.1"/>
</dbReference>
<sequence length="352" mass="39593">MLGISLYLQDLDNVAETVQIAHQNGFSSIFSSLHIPEESKIDYWTRLEELGKAAQENKMTLILDISENALAKIQLSFENAEAIRKIGVTGLRIDYGIGIQQIALLSQKITVYLNASTIDQAFLDALKEADAQMENIEAFHNYYPKPETGLSETFFKQKNHFLRGNGLKISAFVPGDSKKRLPLYAGLPTLEKHRFTSPYAATLELFTLAVDHVYIGDPALDPLHFPFWQNLIFNQTLSLEATLADFVPVQIKNHLIQGDQNRMDDARDLIRLENSRPAFNELAIEAKNTILRPAGTITIDNQKYGRYSGEICITKVPLEANEKINCIGQISPLYLDCLSYISAGQKIKLRFN</sequence>
<evidence type="ECO:0000313" key="4">
    <source>
        <dbReference type="Proteomes" id="UP000257055"/>
    </source>
</evidence>
<dbReference type="EMBL" id="LARY01000002">
    <property type="protein sequence ID" value="RDX01297.1"/>
    <property type="molecule type" value="Genomic_DNA"/>
</dbReference>
<dbReference type="PANTHER" id="PTHR38435">
    <property type="match status" value="1"/>
</dbReference>
<dbReference type="Gene3D" id="2.40.100.10">
    <property type="entry name" value="Cyclophilin-like"/>
    <property type="match status" value="1"/>
</dbReference>
<protein>
    <submittedName>
        <fullName evidence="3">Outer surface protein</fullName>
    </submittedName>
</protein>
<dbReference type="Gene3D" id="3.20.20.70">
    <property type="entry name" value="Aldolase class I"/>
    <property type="match status" value="1"/>
</dbReference>
<dbReference type="AlphaFoldDB" id="A0A3D8TRJ8"/>
<proteinExistence type="predicted"/>
<accession>A0A3D8TRJ8</accession>
<dbReference type="InterPro" id="IPR043797">
    <property type="entry name" value="MupG_N"/>
</dbReference>